<keyword evidence="4" id="KW-0378">Hydrolase</keyword>
<dbReference type="GO" id="GO:0016787">
    <property type="term" value="F:hydrolase activity"/>
    <property type="evidence" value="ECO:0007669"/>
    <property type="project" value="UniProtKB-KW"/>
</dbReference>
<dbReference type="PANTHER" id="PTHR42740:SF1">
    <property type="entry name" value="RIBONUCLEASE VAPC3"/>
    <property type="match status" value="1"/>
</dbReference>
<keyword evidence="8" id="KW-1185">Reference proteome</keyword>
<keyword evidence="2" id="KW-0540">Nuclease</keyword>
<dbReference type="InterPro" id="IPR002716">
    <property type="entry name" value="PIN_dom"/>
</dbReference>
<dbReference type="Pfam" id="PF01850">
    <property type="entry name" value="PIN"/>
    <property type="match status" value="1"/>
</dbReference>
<comment type="caution">
    <text evidence="7">The sequence shown here is derived from an EMBL/GenBank/DDBJ whole genome shotgun (WGS) entry which is preliminary data.</text>
</comment>
<reference evidence="7 8" key="1">
    <citation type="submission" date="2017-11" db="EMBL/GenBank/DDBJ databases">
        <title>Rhodohalobacter 15182 sp. nov., isolated from a salt lake.</title>
        <authorList>
            <person name="Han S."/>
        </authorList>
    </citation>
    <scope>NUCLEOTIDE SEQUENCE [LARGE SCALE GENOMIC DNA]</scope>
    <source>
        <strain evidence="7 8">15182</strain>
    </source>
</reference>
<name>A0A2N0VKA5_9BACT</name>
<evidence type="ECO:0000256" key="2">
    <source>
        <dbReference type="ARBA" id="ARBA00022722"/>
    </source>
</evidence>
<dbReference type="GO" id="GO:0004540">
    <property type="term" value="F:RNA nuclease activity"/>
    <property type="evidence" value="ECO:0007669"/>
    <property type="project" value="TreeGrafter"/>
</dbReference>
<evidence type="ECO:0000313" key="7">
    <source>
        <dbReference type="EMBL" id="PKD44637.1"/>
    </source>
</evidence>
<dbReference type="GO" id="GO:0046872">
    <property type="term" value="F:metal ion binding"/>
    <property type="evidence" value="ECO:0007669"/>
    <property type="project" value="UniProtKB-KW"/>
</dbReference>
<dbReference type="EMBL" id="PISP01000001">
    <property type="protein sequence ID" value="PKD44637.1"/>
    <property type="molecule type" value="Genomic_DNA"/>
</dbReference>
<evidence type="ECO:0000256" key="1">
    <source>
        <dbReference type="ARBA" id="ARBA00022649"/>
    </source>
</evidence>
<feature type="domain" description="PIN" evidence="6">
    <location>
        <begin position="6"/>
        <end position="114"/>
    </location>
</feature>
<evidence type="ECO:0000256" key="4">
    <source>
        <dbReference type="ARBA" id="ARBA00022801"/>
    </source>
</evidence>
<dbReference type="InterPro" id="IPR029060">
    <property type="entry name" value="PIN-like_dom_sf"/>
</dbReference>
<dbReference type="CDD" id="cd18738">
    <property type="entry name" value="PIN_VapC4-5_FitB-like"/>
    <property type="match status" value="1"/>
</dbReference>
<dbReference type="InterPro" id="IPR051749">
    <property type="entry name" value="PINc/VapC_TA_RNase"/>
</dbReference>
<evidence type="ECO:0000256" key="5">
    <source>
        <dbReference type="ARBA" id="ARBA00022842"/>
    </source>
</evidence>
<keyword evidence="5" id="KW-0460">Magnesium</keyword>
<dbReference type="RefSeq" id="WP_101071928.1">
    <property type="nucleotide sequence ID" value="NZ_PISP01000001.1"/>
</dbReference>
<dbReference type="SUPFAM" id="SSF88723">
    <property type="entry name" value="PIN domain-like"/>
    <property type="match status" value="1"/>
</dbReference>
<proteinExistence type="predicted"/>
<keyword evidence="1" id="KW-1277">Toxin-antitoxin system</keyword>
<sequence>MNGNNIVADTSLLINFFNGNGPAKKILQGQQIWISAITEIELLSHPKLKSEEVKLINSFLNECLVLDLTKPVKQIAIKLRRKKMLKLPDAIIAATSIHLGFPLITMDSDFIKIKQLNAVILEV</sequence>
<evidence type="ECO:0000256" key="3">
    <source>
        <dbReference type="ARBA" id="ARBA00022723"/>
    </source>
</evidence>
<dbReference type="PANTHER" id="PTHR42740">
    <property type="entry name" value="RIBONUCLEASE VAPC3"/>
    <property type="match status" value="1"/>
</dbReference>
<dbReference type="Proteomes" id="UP000233398">
    <property type="component" value="Unassembled WGS sequence"/>
</dbReference>
<protein>
    <submittedName>
        <fullName evidence="7">VapC toxin family PIN domain ribonuclease</fullName>
    </submittedName>
</protein>
<organism evidence="7 8">
    <name type="scientific">Rhodohalobacter barkolensis</name>
    <dbReference type="NCBI Taxonomy" id="2053187"/>
    <lineage>
        <taxon>Bacteria</taxon>
        <taxon>Pseudomonadati</taxon>
        <taxon>Balneolota</taxon>
        <taxon>Balneolia</taxon>
        <taxon>Balneolales</taxon>
        <taxon>Balneolaceae</taxon>
        <taxon>Rhodohalobacter</taxon>
    </lineage>
</organism>
<dbReference type="AlphaFoldDB" id="A0A2N0VKA5"/>
<dbReference type="OrthoDB" id="676982at2"/>
<keyword evidence="3" id="KW-0479">Metal-binding</keyword>
<evidence type="ECO:0000313" key="8">
    <source>
        <dbReference type="Proteomes" id="UP000233398"/>
    </source>
</evidence>
<evidence type="ECO:0000259" key="6">
    <source>
        <dbReference type="Pfam" id="PF01850"/>
    </source>
</evidence>
<dbReference type="Gene3D" id="3.40.50.1010">
    <property type="entry name" value="5'-nuclease"/>
    <property type="match status" value="1"/>
</dbReference>
<gene>
    <name evidence="7" type="ORF">CWD77_04020</name>
</gene>
<accession>A0A2N0VKA5</accession>